<reference evidence="3 4" key="1">
    <citation type="submission" date="2020-07" db="EMBL/GenBank/DDBJ databases">
        <title>MOT database genomes.</title>
        <authorList>
            <person name="Joseph S."/>
            <person name="Aduse-Opoku J."/>
            <person name="Hashim A."/>
            <person name="Wade W."/>
            <person name="Curtis M."/>
        </authorList>
    </citation>
    <scope>NUCLEOTIDE SEQUENCE [LARGE SCALE GENOMIC DNA]</scope>
    <source>
        <strain evidence="3 4">CIP 106318</strain>
    </source>
</reference>
<accession>A0ABX2T0K5</accession>
<comment type="caution">
    <text evidence="3">The sequence shown here is derived from an EMBL/GenBank/DDBJ whole genome shotgun (WGS) entry which is preliminary data.</text>
</comment>
<organism evidence="3 4">
    <name type="scientific">Gemelliphila palaticanis</name>
    <dbReference type="NCBI Taxonomy" id="81950"/>
    <lineage>
        <taxon>Bacteria</taxon>
        <taxon>Bacillati</taxon>
        <taxon>Bacillota</taxon>
        <taxon>Bacilli</taxon>
        <taxon>Bacillales</taxon>
        <taxon>Gemellaceae</taxon>
        <taxon>Gemelliphila</taxon>
    </lineage>
</organism>
<evidence type="ECO:0000313" key="4">
    <source>
        <dbReference type="Proteomes" id="UP000531840"/>
    </source>
</evidence>
<gene>
    <name evidence="3" type="ORF">HZY85_08215</name>
</gene>
<dbReference type="RefSeq" id="WP_179941935.1">
    <property type="nucleotide sequence ID" value="NZ_JACBYF010000034.1"/>
</dbReference>
<evidence type="ECO:0000256" key="2">
    <source>
        <dbReference type="ARBA" id="ARBA00022705"/>
    </source>
</evidence>
<keyword evidence="2" id="KW-0235">DNA replication</keyword>
<dbReference type="EMBL" id="JACBYF010000034">
    <property type="protein sequence ID" value="NYS48155.1"/>
    <property type="molecule type" value="Genomic_DNA"/>
</dbReference>
<comment type="similarity">
    <text evidence="1">Belongs to the Gram-positive plasmids replication protein type 1 family.</text>
</comment>
<protein>
    <submittedName>
        <fullName evidence="3">Protein rep</fullName>
    </submittedName>
</protein>
<dbReference type="Proteomes" id="UP000531840">
    <property type="component" value="Unassembled WGS sequence"/>
</dbReference>
<proteinExistence type="inferred from homology"/>
<dbReference type="Pfam" id="PF01446">
    <property type="entry name" value="Rep_1"/>
    <property type="match status" value="1"/>
</dbReference>
<name>A0ABX2T0K5_9BACL</name>
<evidence type="ECO:0000313" key="3">
    <source>
        <dbReference type="EMBL" id="NYS48155.1"/>
    </source>
</evidence>
<sequence length="286" mass="34473">MDNNKIKMSKKTLININHCGSWLQFLADKNLEKHKLYQGNFCTNRFCPICSKKKAIKDAVELKIITEYVTKELKRQYIFVTFTAPNVIGKNLSEEIDKYNKAFNHFIKLKKYKNVIKGYIRKLEVTYNNNKKSKSYDTYHPHFHVLISVDISYFKGGIYIKRDEWLKDWQDVMQDKTITQVDVRRLQTQNKNMLDKSILELTKYIAKDSNYLENEEVFLNFYQGLKGKRQYAYGGDFKLAREKLKNGELEEYYFKDETEWYWLIINKWNNNKYSEYKDIYLEEKDD</sequence>
<evidence type="ECO:0000256" key="1">
    <source>
        <dbReference type="ARBA" id="ARBA00008909"/>
    </source>
</evidence>
<keyword evidence="4" id="KW-1185">Reference proteome</keyword>
<dbReference type="InterPro" id="IPR000989">
    <property type="entry name" value="Rep"/>
</dbReference>